<comment type="caution">
    <text evidence="1">The sequence shown here is derived from an EMBL/GenBank/DDBJ whole genome shotgun (WGS) entry which is preliminary data.</text>
</comment>
<dbReference type="Proteomes" id="UP000054632">
    <property type="component" value="Unassembled WGS sequence"/>
</dbReference>
<reference evidence="1 2" key="1">
    <citation type="submission" date="2015-01" db="EMBL/GenBank/DDBJ databases">
        <title>Evolution of Trichinella species and genotypes.</title>
        <authorList>
            <person name="Korhonen P.K."/>
            <person name="Edoardo P."/>
            <person name="Giuseppe L.R."/>
            <person name="Gasser R.B."/>
        </authorList>
    </citation>
    <scope>NUCLEOTIDE SEQUENCE [LARGE SCALE GENOMIC DNA]</scope>
    <source>
        <strain evidence="1">ISS13</strain>
    </source>
</reference>
<organism evidence="1 2">
    <name type="scientific">Trichinella pseudospiralis</name>
    <name type="common">Parasitic roundworm</name>
    <dbReference type="NCBI Taxonomy" id="6337"/>
    <lineage>
        <taxon>Eukaryota</taxon>
        <taxon>Metazoa</taxon>
        <taxon>Ecdysozoa</taxon>
        <taxon>Nematoda</taxon>
        <taxon>Enoplea</taxon>
        <taxon>Dorylaimia</taxon>
        <taxon>Trichinellida</taxon>
        <taxon>Trichinellidae</taxon>
        <taxon>Trichinella</taxon>
    </lineage>
</organism>
<evidence type="ECO:0000313" key="1">
    <source>
        <dbReference type="EMBL" id="KRY68069.1"/>
    </source>
</evidence>
<evidence type="ECO:0000313" key="2">
    <source>
        <dbReference type="Proteomes" id="UP000054632"/>
    </source>
</evidence>
<accession>A0A0V1E2L2</accession>
<dbReference type="AlphaFoldDB" id="A0A0V1E2L2"/>
<sequence length="213" mass="24153">MKSSPKGRRVYTADSVIVEVCTKSSLTGSHRCILKFTRLLRMPEAAPRAKFLKNSKISKKCPRHSLGRSLRANKNLHTPPGYALGILLHNIRLQAMQKFAYVNFLCPKAMPEALPEAIFQKFLKFSIFSKSSARGLALGYAFGIRIVSLPLIEFGPLSVFHLIEVNTSYVLVHLADEQLIYLPLPISSLYMLRETQHPQLCSVFYFLKYTTYL</sequence>
<dbReference type="EMBL" id="JYDR01000121">
    <property type="protein sequence ID" value="KRY68069.1"/>
    <property type="molecule type" value="Genomic_DNA"/>
</dbReference>
<proteinExistence type="predicted"/>
<gene>
    <name evidence="1" type="ORF">T4A_5595</name>
</gene>
<protein>
    <submittedName>
        <fullName evidence="1">Uncharacterized protein</fullName>
    </submittedName>
</protein>
<name>A0A0V1E2L2_TRIPS</name>